<reference evidence="1 2" key="1">
    <citation type="submission" date="2024-11" db="EMBL/GenBank/DDBJ databases">
        <title>Adaptive evolution of stress response genes in parasites aligns with host niche diversity.</title>
        <authorList>
            <person name="Hahn C."/>
            <person name="Resl P."/>
        </authorList>
    </citation>
    <scope>NUCLEOTIDE SEQUENCE [LARGE SCALE GENOMIC DNA]</scope>
    <source>
        <strain evidence="1">EGGRZ-B1_66</strain>
        <tissue evidence="1">Body</tissue>
    </source>
</reference>
<evidence type="ECO:0000313" key="1">
    <source>
        <dbReference type="EMBL" id="KAL3307779.1"/>
    </source>
</evidence>
<name>A0ABD2PKP4_9PLAT</name>
<sequence>HLAKLAISAPDEGERVAAIGSWEPSREAINAAIITFVEMESFQVADSSNLAVLWGKAKRPQVNDLLMLGTKKGDLVFMSSGLRLLDHLTSKNWTEPRPQSPRLLLVAKIMNDSINRILLPNDPSLDTAYLIGNQKVLNISPRSFLCASANDNNEFVTLSLHVLVTGSRYIKVKQTLL</sequence>
<accession>A0ABD2PKP4</accession>
<gene>
    <name evidence="1" type="ORF">Ciccas_013701</name>
</gene>
<proteinExistence type="predicted"/>
<dbReference type="EMBL" id="JBJKFK010006511">
    <property type="protein sequence ID" value="KAL3307779.1"/>
    <property type="molecule type" value="Genomic_DNA"/>
</dbReference>
<feature type="non-terminal residue" evidence="1">
    <location>
        <position position="1"/>
    </location>
</feature>
<comment type="caution">
    <text evidence="1">The sequence shown here is derived from an EMBL/GenBank/DDBJ whole genome shotgun (WGS) entry which is preliminary data.</text>
</comment>
<evidence type="ECO:0008006" key="3">
    <source>
        <dbReference type="Google" id="ProtNLM"/>
    </source>
</evidence>
<dbReference type="Proteomes" id="UP001626550">
    <property type="component" value="Unassembled WGS sequence"/>
</dbReference>
<keyword evidence="2" id="KW-1185">Reference proteome</keyword>
<protein>
    <recommendedName>
        <fullName evidence="3">Vitellogenin</fullName>
    </recommendedName>
</protein>
<evidence type="ECO:0000313" key="2">
    <source>
        <dbReference type="Proteomes" id="UP001626550"/>
    </source>
</evidence>
<organism evidence="1 2">
    <name type="scientific">Cichlidogyrus casuarinus</name>
    <dbReference type="NCBI Taxonomy" id="1844966"/>
    <lineage>
        <taxon>Eukaryota</taxon>
        <taxon>Metazoa</taxon>
        <taxon>Spiralia</taxon>
        <taxon>Lophotrochozoa</taxon>
        <taxon>Platyhelminthes</taxon>
        <taxon>Monogenea</taxon>
        <taxon>Monopisthocotylea</taxon>
        <taxon>Dactylogyridea</taxon>
        <taxon>Ancyrocephalidae</taxon>
        <taxon>Cichlidogyrus</taxon>
    </lineage>
</organism>
<dbReference type="AlphaFoldDB" id="A0ABD2PKP4"/>